<sequence>MKKAAPAKKTTAAKKVVKKAAPAKKVVKKAAPAKKVVKKAAPAKKVVKKAAPAKKVAPVKKAAPAKKVVPVKAVAPAPVVAAPAPLPAKKVVKKPEPPKRPVIVKGPSQDGITSSKDFDLKFLLAQREALQTERIKLVGQANRLENEANAMIADAEMGDVKFDDEGGEGDTMVVEREQDLVLSAAARQTVEEIDAALARMKTGEYGYSVVSVLPIPKERLRAIPWATELVTERAGGLGRR</sequence>
<accession>A0A6J6AGP5</accession>
<dbReference type="Gene3D" id="1.20.120.910">
    <property type="entry name" value="DksA, coiled-coil domain"/>
    <property type="match status" value="1"/>
</dbReference>
<reference evidence="1" key="1">
    <citation type="submission" date="2020-05" db="EMBL/GenBank/DDBJ databases">
        <authorList>
            <person name="Chiriac C."/>
            <person name="Salcher M."/>
            <person name="Ghai R."/>
            <person name="Kavagutti S V."/>
        </authorList>
    </citation>
    <scope>NUCLEOTIDE SEQUENCE</scope>
</reference>
<gene>
    <name evidence="1" type="ORF">UFOPK4179_00783</name>
</gene>
<name>A0A6J6AGP5_9ZZZZ</name>
<dbReference type="AlphaFoldDB" id="A0A6J6AGP5"/>
<organism evidence="1">
    <name type="scientific">freshwater metagenome</name>
    <dbReference type="NCBI Taxonomy" id="449393"/>
    <lineage>
        <taxon>unclassified sequences</taxon>
        <taxon>metagenomes</taxon>
        <taxon>ecological metagenomes</taxon>
    </lineage>
</organism>
<dbReference type="PROSITE" id="PS51128">
    <property type="entry name" value="ZF_DKSA_2"/>
    <property type="match status" value="1"/>
</dbReference>
<proteinExistence type="predicted"/>
<dbReference type="EMBL" id="CAETWZ010000067">
    <property type="protein sequence ID" value="CAB4367989.1"/>
    <property type="molecule type" value="Genomic_DNA"/>
</dbReference>
<evidence type="ECO:0000313" key="1">
    <source>
        <dbReference type="EMBL" id="CAB4367989.1"/>
    </source>
</evidence>
<dbReference type="PANTHER" id="PTHR33823:SF2">
    <property type="entry name" value="RNA POLYMERASE-BINDING TRANSCRIPTION FACTOR DKSA"/>
    <property type="match status" value="1"/>
</dbReference>
<dbReference type="PANTHER" id="PTHR33823">
    <property type="entry name" value="RNA POLYMERASE-BINDING TRANSCRIPTION FACTOR DKSA-RELATED"/>
    <property type="match status" value="1"/>
</dbReference>
<protein>
    <submittedName>
        <fullName evidence="1">Unannotated protein</fullName>
    </submittedName>
</protein>